<protein>
    <recommendedName>
        <fullName evidence="10">Cyclohexanone monooxygenase</fullName>
    </recommendedName>
</protein>
<dbReference type="InterPro" id="IPR020946">
    <property type="entry name" value="Flavin_mOase-like"/>
</dbReference>
<sequence>MSSRQDIAMSVDVLIVGAGFGGLQQLIRLRELSGLSVEVYEEAPDLGGLWYWNGYPGARTDSEWNIYQLSNKEIHQEWSPKESFPDRNAILDYFHLVEEKFKVKRDIRFGTRVESAHWDTSSSRWIVNSTSSSSETLLSTSAKYLILCTGLSSKAYIPDFNGIASFKGATYHTAKWPLGGVDFSDKRVGVIGTGSTGVQVIQTIHDKGLESLTVFQRTPNIALPMQLRQLDDSTVGRDQYPEILQNRLTTFTGFGYDLVFSDPAEATPAERERLYEEHWEKGGLRLWIAGYMKAFTDPAYANEVYEFWRKKQGPRVVDPVVREKLVPTVPPHHFGIRRPSLEQRYYEAFNHPNVHLVDIKETPIVEFTEAGIRMEDGKDHLLDIVVFATGFDAVTGGITQIDIRGKDGVVIREKWKDGVHTQLGLATAGFPNMFFLYGPQAPTAFANGPSCIEVQSQFVTSLISHMKDQTHEVVEASDAAEKEWTVATHDTVNRTLVADTGSVKSPYTGSNIPGKKVEPLNFLGGMPAYVEALGDCQNGGWKGWVFS</sequence>
<evidence type="ECO:0000256" key="3">
    <source>
        <dbReference type="ARBA" id="ARBA00022630"/>
    </source>
</evidence>
<dbReference type="Gene3D" id="3.50.50.60">
    <property type="entry name" value="FAD/NAD(P)-binding domain"/>
    <property type="match status" value="2"/>
</dbReference>
<comment type="cofactor">
    <cofactor evidence="1">
        <name>FAD</name>
        <dbReference type="ChEBI" id="CHEBI:57692"/>
    </cofactor>
</comment>
<dbReference type="SUPFAM" id="SSF51905">
    <property type="entry name" value="FAD/NAD(P)-binding domain"/>
    <property type="match status" value="1"/>
</dbReference>
<dbReference type="InterPro" id="IPR050775">
    <property type="entry name" value="FAD-binding_Monooxygenases"/>
</dbReference>
<evidence type="ECO:0000256" key="7">
    <source>
        <dbReference type="ARBA" id="ARBA00023033"/>
    </source>
</evidence>
<dbReference type="Pfam" id="PF00743">
    <property type="entry name" value="FMO-like"/>
    <property type="match status" value="1"/>
</dbReference>
<reference evidence="8 9" key="1">
    <citation type="submission" date="2024-02" db="EMBL/GenBank/DDBJ databases">
        <title>A draft genome for the cacao thread blight pathogen Marasmius crinis-equi.</title>
        <authorList>
            <person name="Cohen S.P."/>
            <person name="Baruah I.K."/>
            <person name="Amoako-Attah I."/>
            <person name="Bukari Y."/>
            <person name="Meinhardt L.W."/>
            <person name="Bailey B.A."/>
        </authorList>
    </citation>
    <scope>NUCLEOTIDE SEQUENCE [LARGE SCALE GENOMIC DNA]</scope>
    <source>
        <strain evidence="8 9">GH-76</strain>
    </source>
</reference>
<dbReference type="EMBL" id="JBAHYK010000759">
    <property type="protein sequence ID" value="KAL0571497.1"/>
    <property type="molecule type" value="Genomic_DNA"/>
</dbReference>
<evidence type="ECO:0000256" key="2">
    <source>
        <dbReference type="ARBA" id="ARBA00010139"/>
    </source>
</evidence>
<evidence type="ECO:0000256" key="6">
    <source>
        <dbReference type="ARBA" id="ARBA00023002"/>
    </source>
</evidence>
<evidence type="ECO:0000256" key="5">
    <source>
        <dbReference type="ARBA" id="ARBA00022857"/>
    </source>
</evidence>
<evidence type="ECO:0000313" key="9">
    <source>
        <dbReference type="Proteomes" id="UP001465976"/>
    </source>
</evidence>
<accession>A0ABR3F8K7</accession>
<organism evidence="8 9">
    <name type="scientific">Marasmius crinis-equi</name>
    <dbReference type="NCBI Taxonomy" id="585013"/>
    <lineage>
        <taxon>Eukaryota</taxon>
        <taxon>Fungi</taxon>
        <taxon>Dikarya</taxon>
        <taxon>Basidiomycota</taxon>
        <taxon>Agaricomycotina</taxon>
        <taxon>Agaricomycetes</taxon>
        <taxon>Agaricomycetidae</taxon>
        <taxon>Agaricales</taxon>
        <taxon>Marasmiineae</taxon>
        <taxon>Marasmiaceae</taxon>
        <taxon>Marasmius</taxon>
    </lineage>
</organism>
<gene>
    <name evidence="8" type="ORF">V5O48_010462</name>
</gene>
<keyword evidence="3" id="KW-0285">Flavoprotein</keyword>
<keyword evidence="9" id="KW-1185">Reference proteome</keyword>
<keyword evidence="4" id="KW-0274">FAD</keyword>
<evidence type="ECO:0000256" key="4">
    <source>
        <dbReference type="ARBA" id="ARBA00022827"/>
    </source>
</evidence>
<dbReference type="PANTHER" id="PTHR43098:SF3">
    <property type="entry name" value="L-ORNITHINE N(5)-MONOOXYGENASE-RELATED"/>
    <property type="match status" value="1"/>
</dbReference>
<dbReference type="PRINTS" id="PR00411">
    <property type="entry name" value="PNDRDTASEI"/>
</dbReference>
<evidence type="ECO:0000256" key="1">
    <source>
        <dbReference type="ARBA" id="ARBA00001974"/>
    </source>
</evidence>
<comment type="caution">
    <text evidence="8">The sequence shown here is derived from an EMBL/GenBank/DDBJ whole genome shotgun (WGS) entry which is preliminary data.</text>
</comment>
<comment type="similarity">
    <text evidence="2">Belongs to the FAD-binding monooxygenase family.</text>
</comment>
<proteinExistence type="inferred from homology"/>
<keyword evidence="6" id="KW-0560">Oxidoreductase</keyword>
<dbReference type="InterPro" id="IPR036188">
    <property type="entry name" value="FAD/NAD-bd_sf"/>
</dbReference>
<keyword evidence="7" id="KW-0503">Monooxygenase</keyword>
<keyword evidence="5" id="KW-0521">NADP</keyword>
<dbReference type="Proteomes" id="UP001465976">
    <property type="component" value="Unassembled WGS sequence"/>
</dbReference>
<evidence type="ECO:0008006" key="10">
    <source>
        <dbReference type="Google" id="ProtNLM"/>
    </source>
</evidence>
<evidence type="ECO:0000313" key="8">
    <source>
        <dbReference type="EMBL" id="KAL0571497.1"/>
    </source>
</evidence>
<dbReference type="PANTHER" id="PTHR43098">
    <property type="entry name" value="L-ORNITHINE N(5)-MONOOXYGENASE-RELATED"/>
    <property type="match status" value="1"/>
</dbReference>
<name>A0ABR3F8K7_9AGAR</name>